<organism evidence="1 2">
    <name type="scientific">Thiobacillus sedimenti</name>
    <dbReference type="NCBI Taxonomy" id="3110231"/>
    <lineage>
        <taxon>Bacteria</taxon>
        <taxon>Pseudomonadati</taxon>
        <taxon>Pseudomonadota</taxon>
        <taxon>Betaproteobacteria</taxon>
        <taxon>Nitrosomonadales</taxon>
        <taxon>Thiobacillaceae</taxon>
        <taxon>Thiobacillus</taxon>
    </lineage>
</organism>
<gene>
    <name evidence="1" type="ORF">VA613_08770</name>
</gene>
<proteinExistence type="predicted"/>
<evidence type="ECO:0000313" key="2">
    <source>
        <dbReference type="Proteomes" id="UP001334732"/>
    </source>
</evidence>
<keyword evidence="2" id="KW-1185">Reference proteome</keyword>
<evidence type="ECO:0000313" key="1">
    <source>
        <dbReference type="EMBL" id="WRS38108.1"/>
    </source>
</evidence>
<dbReference type="RefSeq" id="WP_324778722.1">
    <property type="nucleotide sequence ID" value="NZ_CP141769.1"/>
</dbReference>
<sequence length="172" mass="19333">MSAIRRGPRATWRMLSLLGGLLLALPAPAWQVGEFRNGMSRAEVERSLGTWNFDKVVAAGNDGLFAYDLPTNPAGRRFLFSFCNDKLVAFEQEVEPSFRHFVVIASNYANLYGNPLQVIPYSSVIASGEKNLLAMFWRKGSDYVGVKYVLYPASEELSMTWQISNNCWQAPR</sequence>
<reference evidence="1 2" key="1">
    <citation type="submission" date="2023-12" db="EMBL/GenBank/DDBJ databases">
        <title>Thiobacillus sedimentum sp. nov., a chemolithoautotrophic sulfur-oxidizing bacterium isolated from freshwater sediment.</title>
        <authorList>
            <person name="Luo J."/>
            <person name="Dai C."/>
        </authorList>
    </citation>
    <scope>NUCLEOTIDE SEQUENCE [LARGE SCALE GENOMIC DNA]</scope>
    <source>
        <strain evidence="1 2">SCUT-2</strain>
    </source>
</reference>
<accession>A0ABZ1CGE3</accession>
<dbReference type="Proteomes" id="UP001334732">
    <property type="component" value="Chromosome"/>
</dbReference>
<dbReference type="EMBL" id="CP141769">
    <property type="protein sequence ID" value="WRS38108.1"/>
    <property type="molecule type" value="Genomic_DNA"/>
</dbReference>
<protein>
    <submittedName>
        <fullName evidence="1">Uncharacterized protein</fullName>
    </submittedName>
</protein>
<name>A0ABZ1CGE3_9PROT</name>